<proteinExistence type="predicted"/>
<feature type="transmembrane region" description="Helical" evidence="1">
    <location>
        <begin position="107"/>
        <end position="127"/>
    </location>
</feature>
<name>A0A9P4TP98_CURKU</name>
<protein>
    <submittedName>
        <fullName evidence="2">Uncharacterized protein</fullName>
    </submittedName>
</protein>
<dbReference type="OrthoDB" id="3785581at2759"/>
<feature type="transmembrane region" description="Helical" evidence="1">
    <location>
        <begin position="7"/>
        <end position="31"/>
    </location>
</feature>
<sequence length="232" mass="25628">MAPRISTIVNAAAFIDSCVLIGLSIATIFLASDAYDVFTNTFPPGTFAWLPSQWRGDVFHVFINYNRSSEIKTYFAAGLALFVGLLGTFMFGASFQRPAPTQLAKPVFIVALLSSIVAIVCAIWSAIAEVQIKKSTCAFDRYTRAGDHYTCSIENAACNTLRFAHHPPNSQGPYEVLNRSCLQFRHARYMVIPIAAVSLILAALYAVKAWNTKVREDDESEFASEREGLLRL</sequence>
<comment type="caution">
    <text evidence="2">The sequence shown here is derived from an EMBL/GenBank/DDBJ whole genome shotgun (WGS) entry which is preliminary data.</text>
</comment>
<dbReference type="AlphaFoldDB" id="A0A9P4TP98"/>
<organism evidence="2 3">
    <name type="scientific">Curvularia kusanoi</name>
    <name type="common">Cochliobolus kusanoi</name>
    <dbReference type="NCBI Taxonomy" id="90978"/>
    <lineage>
        <taxon>Eukaryota</taxon>
        <taxon>Fungi</taxon>
        <taxon>Dikarya</taxon>
        <taxon>Ascomycota</taxon>
        <taxon>Pezizomycotina</taxon>
        <taxon>Dothideomycetes</taxon>
        <taxon>Pleosporomycetidae</taxon>
        <taxon>Pleosporales</taxon>
        <taxon>Pleosporineae</taxon>
        <taxon>Pleosporaceae</taxon>
        <taxon>Curvularia</taxon>
    </lineage>
</organism>
<evidence type="ECO:0000256" key="1">
    <source>
        <dbReference type="SAM" id="Phobius"/>
    </source>
</evidence>
<keyword evidence="1" id="KW-0472">Membrane</keyword>
<dbReference type="Proteomes" id="UP000801428">
    <property type="component" value="Unassembled WGS sequence"/>
</dbReference>
<gene>
    <name evidence="2" type="ORF">E8E13_009254</name>
</gene>
<feature type="transmembrane region" description="Helical" evidence="1">
    <location>
        <begin position="74"/>
        <end position="95"/>
    </location>
</feature>
<keyword evidence="1" id="KW-0812">Transmembrane</keyword>
<keyword evidence="3" id="KW-1185">Reference proteome</keyword>
<accession>A0A9P4TP98</accession>
<dbReference type="EMBL" id="SWKU01000002">
    <property type="protein sequence ID" value="KAF3009736.1"/>
    <property type="molecule type" value="Genomic_DNA"/>
</dbReference>
<keyword evidence="1" id="KW-1133">Transmembrane helix</keyword>
<evidence type="ECO:0000313" key="2">
    <source>
        <dbReference type="EMBL" id="KAF3009736.1"/>
    </source>
</evidence>
<reference evidence="2" key="1">
    <citation type="submission" date="2019-04" db="EMBL/GenBank/DDBJ databases">
        <title>Sequencing of skin fungus with MAO and IRED activity.</title>
        <authorList>
            <person name="Marsaioli A.J."/>
            <person name="Bonatto J.M.C."/>
            <person name="Reis Junior O."/>
        </authorList>
    </citation>
    <scope>NUCLEOTIDE SEQUENCE</scope>
    <source>
        <strain evidence="2">30M1</strain>
    </source>
</reference>
<evidence type="ECO:0000313" key="3">
    <source>
        <dbReference type="Proteomes" id="UP000801428"/>
    </source>
</evidence>
<feature type="transmembrane region" description="Helical" evidence="1">
    <location>
        <begin position="187"/>
        <end position="207"/>
    </location>
</feature>